<dbReference type="GO" id="GO:1902936">
    <property type="term" value="F:phosphatidylinositol bisphosphate binding"/>
    <property type="evidence" value="ECO:0007669"/>
    <property type="project" value="TreeGrafter"/>
</dbReference>
<organism evidence="2">
    <name type="scientific">Cacopsylla melanoneura</name>
    <dbReference type="NCBI Taxonomy" id="428564"/>
    <lineage>
        <taxon>Eukaryota</taxon>
        <taxon>Metazoa</taxon>
        <taxon>Ecdysozoa</taxon>
        <taxon>Arthropoda</taxon>
        <taxon>Hexapoda</taxon>
        <taxon>Insecta</taxon>
        <taxon>Pterygota</taxon>
        <taxon>Neoptera</taxon>
        <taxon>Paraneoptera</taxon>
        <taxon>Hemiptera</taxon>
        <taxon>Sternorrhyncha</taxon>
        <taxon>Psylloidea</taxon>
        <taxon>Psyllidae</taxon>
        <taxon>Psyllinae</taxon>
        <taxon>Cacopsylla</taxon>
    </lineage>
</organism>
<dbReference type="SMART" id="SM00516">
    <property type="entry name" value="SEC14"/>
    <property type="match status" value="1"/>
</dbReference>
<dbReference type="GO" id="GO:0016020">
    <property type="term" value="C:membrane"/>
    <property type="evidence" value="ECO:0007669"/>
    <property type="project" value="TreeGrafter"/>
</dbReference>
<evidence type="ECO:0000259" key="1">
    <source>
        <dbReference type="PROSITE" id="PS50191"/>
    </source>
</evidence>
<dbReference type="PANTHER" id="PTHR10174:SF224">
    <property type="entry name" value="RETINOL-BINDING PROTEIN PINTA"/>
    <property type="match status" value="1"/>
</dbReference>
<accession>A0A8D8Q498</accession>
<evidence type="ECO:0000313" key="2">
    <source>
        <dbReference type="EMBL" id="CAG6624856.1"/>
    </source>
</evidence>
<dbReference type="SUPFAM" id="SSF46938">
    <property type="entry name" value="CRAL/TRIO N-terminal domain"/>
    <property type="match status" value="1"/>
</dbReference>
<sequence length="308" mass="35888">MAQIPPDTAQRKAILSAMNATEDDIDSSKKLLREWLNQNPHLPQNISDNNLYTFVVQSKNRMQKAKDWMESYYTRHLSGLPDIFANLDPADPEIQESFDIASLAVCRQMTPEGQRIQIFRLQDADASKYIPMATAKRTYMIMDIRFTEEPREGGEVVIFDMTEFSLEHLVKLTPMHVKRMIQSLKVVPLRLKKLIFINAPSMMDTLFMILKTFLDEKLKKRLYVYSGDHTNLYQHVPKHILPREYGGDDLPMAELSEYWRSRLLKARDWFLDETIQQADESKRIGDIKRRLGQDIFGVEGSFKNILID</sequence>
<feature type="domain" description="CRAL-TRIO" evidence="1">
    <location>
        <begin position="90"/>
        <end position="253"/>
    </location>
</feature>
<dbReference type="Gene3D" id="1.20.5.1200">
    <property type="entry name" value="Alpha-tocopherol transfer"/>
    <property type="match status" value="1"/>
</dbReference>
<reference evidence="2" key="1">
    <citation type="submission" date="2021-05" db="EMBL/GenBank/DDBJ databases">
        <authorList>
            <person name="Alioto T."/>
            <person name="Alioto T."/>
            <person name="Gomez Garrido J."/>
        </authorList>
    </citation>
    <scope>NUCLEOTIDE SEQUENCE</scope>
</reference>
<dbReference type="AlphaFoldDB" id="A0A8D8Q498"/>
<dbReference type="InterPro" id="IPR001251">
    <property type="entry name" value="CRAL-TRIO_dom"/>
</dbReference>
<dbReference type="CDD" id="cd00170">
    <property type="entry name" value="SEC14"/>
    <property type="match status" value="1"/>
</dbReference>
<name>A0A8D8Q498_9HEMI</name>
<dbReference type="Gene3D" id="3.40.525.10">
    <property type="entry name" value="CRAL-TRIO lipid binding domain"/>
    <property type="match status" value="1"/>
</dbReference>
<proteinExistence type="predicted"/>
<dbReference type="InterPro" id="IPR036273">
    <property type="entry name" value="CRAL/TRIO_N_dom_sf"/>
</dbReference>
<protein>
    <submittedName>
        <fullName evidence="2">Alpha-tocopherol transfer protein</fullName>
    </submittedName>
</protein>
<dbReference type="Pfam" id="PF00650">
    <property type="entry name" value="CRAL_TRIO"/>
    <property type="match status" value="1"/>
</dbReference>
<dbReference type="SUPFAM" id="SSF52087">
    <property type="entry name" value="CRAL/TRIO domain"/>
    <property type="match status" value="1"/>
</dbReference>
<dbReference type="EMBL" id="HBUF01058338">
    <property type="protein sequence ID" value="CAG6624856.1"/>
    <property type="molecule type" value="Transcribed_RNA"/>
</dbReference>
<dbReference type="PROSITE" id="PS50191">
    <property type="entry name" value="CRAL_TRIO"/>
    <property type="match status" value="1"/>
</dbReference>
<dbReference type="PANTHER" id="PTHR10174">
    <property type="entry name" value="ALPHA-TOCOPHEROL TRANSFER PROTEIN-RELATED"/>
    <property type="match status" value="1"/>
</dbReference>
<dbReference type="InterPro" id="IPR036865">
    <property type="entry name" value="CRAL-TRIO_dom_sf"/>
</dbReference>